<evidence type="ECO:0000313" key="1">
    <source>
        <dbReference type="EMBL" id="MQP11414.1"/>
    </source>
</evidence>
<accession>A0A6A7WAA2</accession>
<organism evidence="1 2">
    <name type="scientific">Segatella copri</name>
    <dbReference type="NCBI Taxonomy" id="165179"/>
    <lineage>
        <taxon>Bacteria</taxon>
        <taxon>Pseudomonadati</taxon>
        <taxon>Bacteroidota</taxon>
        <taxon>Bacteroidia</taxon>
        <taxon>Bacteroidales</taxon>
        <taxon>Prevotellaceae</taxon>
        <taxon>Segatella</taxon>
    </lineage>
</organism>
<name>A0A6A7WAA2_9BACT</name>
<dbReference type="AlphaFoldDB" id="A0A6A7WAA2"/>
<evidence type="ECO:0000313" key="2">
    <source>
        <dbReference type="Proteomes" id="UP000384372"/>
    </source>
</evidence>
<gene>
    <name evidence="1" type="ORF">F7D20_05410</name>
</gene>
<comment type="caution">
    <text evidence="1">The sequence shown here is derived from an EMBL/GenBank/DDBJ whole genome shotgun (WGS) entry which is preliminary data.</text>
</comment>
<dbReference type="RefSeq" id="WP_158463163.1">
    <property type="nucleotide sequence ID" value="NZ_VZAD01000042.1"/>
</dbReference>
<reference evidence="1 2" key="1">
    <citation type="submission" date="2019-09" db="EMBL/GenBank/DDBJ databases">
        <title>Distinct polysaccharide growth profiles of human intestinal Prevotella copri isolates.</title>
        <authorList>
            <person name="Fehlner-Peach H."/>
            <person name="Magnabosco C."/>
            <person name="Raghavan V."/>
            <person name="Scher J.U."/>
            <person name="Tett A."/>
            <person name="Cox L.M."/>
            <person name="Gottsegen C."/>
            <person name="Watters A."/>
            <person name="Wiltshire- Gordon J.D."/>
            <person name="Segata N."/>
            <person name="Bonneau R."/>
            <person name="Littman D.R."/>
        </authorList>
    </citation>
    <scope>NUCLEOTIDE SEQUENCE [LARGE SCALE GENOMIC DNA]</scope>
    <source>
        <strain evidence="2">iAQ1173</strain>
    </source>
</reference>
<dbReference type="Proteomes" id="UP000384372">
    <property type="component" value="Unassembled WGS sequence"/>
</dbReference>
<proteinExistence type="predicted"/>
<keyword evidence="2" id="KW-1185">Reference proteome</keyword>
<sequence length="67" mass="7657">MKKQTYISPAITICHCATATMLAGSEPIKVEIVEGEYEGEFHSKPHDVDLWADDDEEDKKSNLYWQI</sequence>
<dbReference type="EMBL" id="VZAD01000042">
    <property type="protein sequence ID" value="MQP11414.1"/>
    <property type="molecule type" value="Genomic_DNA"/>
</dbReference>
<protein>
    <submittedName>
        <fullName evidence="1">Uncharacterized protein</fullName>
    </submittedName>
</protein>